<keyword evidence="1" id="KW-0472">Membrane</keyword>
<name>A0A0E9WPK8_ANGAN</name>
<reference evidence="2" key="2">
    <citation type="journal article" date="2015" name="Fish Shellfish Immunol.">
        <title>Early steps in the European eel (Anguilla anguilla)-Vibrio vulnificus interaction in the gills: Role of the RtxA13 toxin.</title>
        <authorList>
            <person name="Callol A."/>
            <person name="Pajuelo D."/>
            <person name="Ebbesson L."/>
            <person name="Teles M."/>
            <person name="MacKenzie S."/>
            <person name="Amaro C."/>
        </authorList>
    </citation>
    <scope>NUCLEOTIDE SEQUENCE</scope>
</reference>
<evidence type="ECO:0000256" key="1">
    <source>
        <dbReference type="SAM" id="Phobius"/>
    </source>
</evidence>
<feature type="transmembrane region" description="Helical" evidence="1">
    <location>
        <begin position="13"/>
        <end position="33"/>
    </location>
</feature>
<evidence type="ECO:0000313" key="2">
    <source>
        <dbReference type="EMBL" id="JAH91510.1"/>
    </source>
</evidence>
<proteinExistence type="predicted"/>
<dbReference type="AlphaFoldDB" id="A0A0E9WPK8"/>
<keyword evidence="1" id="KW-0812">Transmembrane</keyword>
<reference evidence="2" key="1">
    <citation type="submission" date="2014-11" db="EMBL/GenBank/DDBJ databases">
        <authorList>
            <person name="Amaro Gonzalez C."/>
        </authorList>
    </citation>
    <scope>NUCLEOTIDE SEQUENCE</scope>
</reference>
<sequence>MNYSSLRLVQDKFLNSVFTSFSSLLQVVLEFIYTITKIKLTKIDSQIGSVYQTHNFSNCIRKIESLAPNETGNN</sequence>
<keyword evidence="1" id="KW-1133">Transmembrane helix</keyword>
<protein>
    <submittedName>
        <fullName evidence="2">Uncharacterized protein</fullName>
    </submittedName>
</protein>
<dbReference type="EMBL" id="GBXM01017067">
    <property type="protein sequence ID" value="JAH91510.1"/>
    <property type="molecule type" value="Transcribed_RNA"/>
</dbReference>
<organism evidence="2">
    <name type="scientific">Anguilla anguilla</name>
    <name type="common">European freshwater eel</name>
    <name type="synonym">Muraena anguilla</name>
    <dbReference type="NCBI Taxonomy" id="7936"/>
    <lineage>
        <taxon>Eukaryota</taxon>
        <taxon>Metazoa</taxon>
        <taxon>Chordata</taxon>
        <taxon>Craniata</taxon>
        <taxon>Vertebrata</taxon>
        <taxon>Euteleostomi</taxon>
        <taxon>Actinopterygii</taxon>
        <taxon>Neopterygii</taxon>
        <taxon>Teleostei</taxon>
        <taxon>Anguilliformes</taxon>
        <taxon>Anguillidae</taxon>
        <taxon>Anguilla</taxon>
    </lineage>
</organism>
<accession>A0A0E9WPK8</accession>